<keyword evidence="1" id="KW-0175">Coiled coil</keyword>
<gene>
    <name evidence="3" type="ORF">SAY86_025275</name>
</gene>
<reference evidence="3 4" key="1">
    <citation type="journal article" date="2023" name="Hortic Res">
        <title>Pangenome of water caltrop reveals structural variations and asymmetric subgenome divergence after allopolyploidization.</title>
        <authorList>
            <person name="Zhang X."/>
            <person name="Chen Y."/>
            <person name="Wang L."/>
            <person name="Yuan Y."/>
            <person name="Fang M."/>
            <person name="Shi L."/>
            <person name="Lu R."/>
            <person name="Comes H.P."/>
            <person name="Ma Y."/>
            <person name="Chen Y."/>
            <person name="Huang G."/>
            <person name="Zhou Y."/>
            <person name="Zheng Z."/>
            <person name="Qiu Y."/>
        </authorList>
    </citation>
    <scope>NUCLEOTIDE SEQUENCE [LARGE SCALE GENOMIC DNA]</scope>
    <source>
        <strain evidence="3">F231</strain>
    </source>
</reference>
<sequence>MEEFSGRAEMGRNSSSSSSSEEDGDEEWRAAITSIASFEDPFLIHASKSASAGSIPDGSAQASLPVRSAPSEEDDEPSHHIIKSRLPKHYQIKAQKLLDEILEKKLEIVKDPNNMPDNNVVPDEGGIRLFKNAPLGIVFDHIDEHIGPKKKPKILPGEEIDEKSKKFVRQLKSVVVDGFDVMATAKSAAESSLARLEAKEARAKAAVKREEERVAELKRIRGERWLPSIAKEMRLKPQGKKISN</sequence>
<organism evidence="3 4">
    <name type="scientific">Trapa natans</name>
    <name type="common">Water chestnut</name>
    <dbReference type="NCBI Taxonomy" id="22666"/>
    <lineage>
        <taxon>Eukaryota</taxon>
        <taxon>Viridiplantae</taxon>
        <taxon>Streptophyta</taxon>
        <taxon>Embryophyta</taxon>
        <taxon>Tracheophyta</taxon>
        <taxon>Spermatophyta</taxon>
        <taxon>Magnoliopsida</taxon>
        <taxon>eudicotyledons</taxon>
        <taxon>Gunneridae</taxon>
        <taxon>Pentapetalae</taxon>
        <taxon>rosids</taxon>
        <taxon>malvids</taxon>
        <taxon>Myrtales</taxon>
        <taxon>Lythraceae</taxon>
        <taxon>Trapa</taxon>
    </lineage>
</organism>
<feature type="region of interest" description="Disordered" evidence="2">
    <location>
        <begin position="1"/>
        <end position="31"/>
    </location>
</feature>
<feature type="compositionally biased region" description="Basic and acidic residues" evidence="2">
    <location>
        <begin position="1"/>
        <end position="10"/>
    </location>
</feature>
<protein>
    <submittedName>
        <fullName evidence="3">Uncharacterized protein</fullName>
    </submittedName>
</protein>
<evidence type="ECO:0000256" key="1">
    <source>
        <dbReference type="SAM" id="Coils"/>
    </source>
</evidence>
<comment type="caution">
    <text evidence="3">The sequence shown here is derived from an EMBL/GenBank/DDBJ whole genome shotgun (WGS) entry which is preliminary data.</text>
</comment>
<dbReference type="AlphaFoldDB" id="A0AAN7REX7"/>
<dbReference type="PANTHER" id="PTHR36765:SF1">
    <property type="entry name" value="EXPRESSED PROTEIN"/>
    <property type="match status" value="1"/>
</dbReference>
<keyword evidence="4" id="KW-1185">Reference proteome</keyword>
<evidence type="ECO:0000313" key="3">
    <source>
        <dbReference type="EMBL" id="KAK4799910.1"/>
    </source>
</evidence>
<accession>A0AAN7REX7</accession>
<feature type="region of interest" description="Disordered" evidence="2">
    <location>
        <begin position="49"/>
        <end position="85"/>
    </location>
</feature>
<feature type="coiled-coil region" evidence="1">
    <location>
        <begin position="186"/>
        <end position="220"/>
    </location>
</feature>
<evidence type="ECO:0000256" key="2">
    <source>
        <dbReference type="SAM" id="MobiDB-lite"/>
    </source>
</evidence>
<dbReference type="PANTHER" id="PTHR36765">
    <property type="entry name" value="EXPRESSED PROTEIN"/>
    <property type="match status" value="1"/>
</dbReference>
<proteinExistence type="predicted"/>
<evidence type="ECO:0000313" key="4">
    <source>
        <dbReference type="Proteomes" id="UP001346149"/>
    </source>
</evidence>
<name>A0AAN7REX7_TRANT</name>
<dbReference type="Proteomes" id="UP001346149">
    <property type="component" value="Unassembled WGS sequence"/>
</dbReference>
<dbReference type="EMBL" id="JAXQNO010000004">
    <property type="protein sequence ID" value="KAK4799910.1"/>
    <property type="molecule type" value="Genomic_DNA"/>
</dbReference>